<protein>
    <submittedName>
        <fullName evidence="2">Uncharacterized protein</fullName>
    </submittedName>
</protein>
<keyword evidence="1" id="KW-1133">Transmembrane helix</keyword>
<name>A0A2P2PKD5_RHIMU</name>
<keyword evidence="1" id="KW-0812">Transmembrane</keyword>
<sequence length="74" mass="8440">MPLYSATKFIVHTRDICLKEPLTIHIFVANCYLDSFEYLSTCDSALFCGKLVTTNVLFGLDLLILFLSLFMARK</sequence>
<organism evidence="2">
    <name type="scientific">Rhizophora mucronata</name>
    <name type="common">Asiatic mangrove</name>
    <dbReference type="NCBI Taxonomy" id="61149"/>
    <lineage>
        <taxon>Eukaryota</taxon>
        <taxon>Viridiplantae</taxon>
        <taxon>Streptophyta</taxon>
        <taxon>Embryophyta</taxon>
        <taxon>Tracheophyta</taxon>
        <taxon>Spermatophyta</taxon>
        <taxon>Magnoliopsida</taxon>
        <taxon>eudicotyledons</taxon>
        <taxon>Gunneridae</taxon>
        <taxon>Pentapetalae</taxon>
        <taxon>rosids</taxon>
        <taxon>fabids</taxon>
        <taxon>Malpighiales</taxon>
        <taxon>Rhizophoraceae</taxon>
        <taxon>Rhizophora</taxon>
    </lineage>
</organism>
<evidence type="ECO:0000256" key="1">
    <source>
        <dbReference type="SAM" id="Phobius"/>
    </source>
</evidence>
<feature type="transmembrane region" description="Helical" evidence="1">
    <location>
        <begin position="56"/>
        <end position="72"/>
    </location>
</feature>
<reference evidence="2" key="1">
    <citation type="submission" date="2018-02" db="EMBL/GenBank/DDBJ databases">
        <title>Rhizophora mucronata_Transcriptome.</title>
        <authorList>
            <person name="Meera S.P."/>
            <person name="Sreeshan A."/>
            <person name="Augustine A."/>
        </authorList>
    </citation>
    <scope>NUCLEOTIDE SEQUENCE</scope>
    <source>
        <tissue evidence="2">Leaf</tissue>
    </source>
</reference>
<accession>A0A2P2PKD5</accession>
<keyword evidence="1" id="KW-0472">Membrane</keyword>
<proteinExistence type="predicted"/>
<dbReference type="EMBL" id="GGEC01074615">
    <property type="protein sequence ID" value="MBX55099.1"/>
    <property type="molecule type" value="Transcribed_RNA"/>
</dbReference>
<dbReference type="AlphaFoldDB" id="A0A2P2PKD5"/>
<evidence type="ECO:0000313" key="2">
    <source>
        <dbReference type="EMBL" id="MBX55099.1"/>
    </source>
</evidence>